<reference evidence="1 2" key="1">
    <citation type="submission" date="2014-02" db="EMBL/GenBank/DDBJ databases">
        <authorList>
            <person name="Sears C."/>
            <person name="Carroll K."/>
            <person name="Sack B.R."/>
            <person name="Qadri F."/>
            <person name="Myers L.L."/>
            <person name="Chung G.-T."/>
            <person name="Escheverria P."/>
            <person name="Fraser C.M."/>
            <person name="Sadzewicz L."/>
            <person name="Shefchek K.A."/>
            <person name="Tallon L."/>
            <person name="Das S.P."/>
            <person name="Daugherty S."/>
            <person name="Mongodin E.F."/>
        </authorList>
    </citation>
    <scope>NUCLEOTIDE SEQUENCE [LARGE SCALE GENOMIC DNA]</scope>
    <source>
        <strain evidence="1 2">3976T8</strain>
    </source>
</reference>
<sequence>MENCRNIFNISARHGWSVSMEDMDGIRFLNFRRKTSSGVPFCFTIEAGDGTAGYIAKEIFSFVSAAVPEQSAREWMIQSGAMEPSEFLQAVADMEDVRLKARLLTLELSAMNVRYNVLDTIPWDRLN</sequence>
<proteinExistence type="predicted"/>
<dbReference type="Proteomes" id="UP000020938">
    <property type="component" value="Unassembled WGS sequence"/>
</dbReference>
<gene>
    <name evidence="1" type="ORF">M123_2639</name>
</gene>
<organism evidence="1 2">
    <name type="scientific">Bacteroides fragilis str. 3976T8</name>
    <dbReference type="NCBI Taxonomy" id="1339314"/>
    <lineage>
        <taxon>Bacteria</taxon>
        <taxon>Pseudomonadati</taxon>
        <taxon>Bacteroidota</taxon>
        <taxon>Bacteroidia</taxon>
        <taxon>Bacteroidales</taxon>
        <taxon>Bacteroidaceae</taxon>
        <taxon>Bacteroides</taxon>
    </lineage>
</organism>
<dbReference type="AlphaFoldDB" id="A0A016BW40"/>
<accession>A0A016BW40</accession>
<protein>
    <submittedName>
        <fullName evidence="1">Uncharacterized protein</fullName>
    </submittedName>
</protein>
<name>A0A016BW40_BACFG</name>
<dbReference type="EMBL" id="JGDS01000053">
    <property type="protein sequence ID" value="EXZ72952.1"/>
    <property type="molecule type" value="Genomic_DNA"/>
</dbReference>
<evidence type="ECO:0000313" key="2">
    <source>
        <dbReference type="Proteomes" id="UP000020938"/>
    </source>
</evidence>
<evidence type="ECO:0000313" key="1">
    <source>
        <dbReference type="EMBL" id="EXZ72952.1"/>
    </source>
</evidence>
<comment type="caution">
    <text evidence="1">The sequence shown here is derived from an EMBL/GenBank/DDBJ whole genome shotgun (WGS) entry which is preliminary data.</text>
</comment>
<dbReference type="RefSeq" id="WP_032598400.1">
    <property type="nucleotide sequence ID" value="NZ_JGDS01000053.1"/>
</dbReference>
<dbReference type="PATRIC" id="fig|1339314.3.peg.2819"/>